<gene>
    <name evidence="1" type="ORF">MNBD_CHLOROFLEXI01-4221</name>
</gene>
<dbReference type="AlphaFoldDB" id="A0A3B0VD08"/>
<accession>A0A3B0VD08</accession>
<protein>
    <submittedName>
        <fullName evidence="1">Uncharacterized protein</fullName>
    </submittedName>
</protein>
<feature type="non-terminal residue" evidence="1">
    <location>
        <position position="1"/>
    </location>
</feature>
<name>A0A3B0VD08_9ZZZZ</name>
<proteinExistence type="predicted"/>
<evidence type="ECO:0000313" key="1">
    <source>
        <dbReference type="EMBL" id="VAW29856.1"/>
    </source>
</evidence>
<reference evidence="1" key="1">
    <citation type="submission" date="2018-06" db="EMBL/GenBank/DDBJ databases">
        <authorList>
            <person name="Zhirakovskaya E."/>
        </authorList>
    </citation>
    <scope>NUCLEOTIDE SEQUENCE</scope>
</reference>
<sequence length="48" mass="5678">SQEYLSLLARTGRLEAVKRSRIWHTTRQALETYLSSMRKKQVSQNKLN</sequence>
<organism evidence="1">
    <name type="scientific">hydrothermal vent metagenome</name>
    <dbReference type="NCBI Taxonomy" id="652676"/>
    <lineage>
        <taxon>unclassified sequences</taxon>
        <taxon>metagenomes</taxon>
        <taxon>ecological metagenomes</taxon>
    </lineage>
</organism>
<dbReference type="EMBL" id="UOEU01000009">
    <property type="protein sequence ID" value="VAW29856.1"/>
    <property type="molecule type" value="Genomic_DNA"/>
</dbReference>